<evidence type="ECO:0000256" key="9">
    <source>
        <dbReference type="ARBA" id="ARBA00024191"/>
    </source>
</evidence>
<keyword evidence="6" id="KW-0443">Lipid metabolism</keyword>
<evidence type="ECO:0000256" key="1">
    <source>
        <dbReference type="ARBA" id="ARBA00005189"/>
    </source>
</evidence>
<evidence type="ECO:0000256" key="7">
    <source>
        <dbReference type="ARBA" id="ARBA00023209"/>
    </source>
</evidence>
<comment type="caution">
    <text evidence="13">The sequence shown here is derived from an EMBL/GenBank/DDBJ whole genome shotgun (WGS) entry which is preliminary data.</text>
</comment>
<comment type="pathway">
    <text evidence="9">Phospholipid metabolism; phosphatidylethanolamine biosynthesis; phosphatidylethanolamine from ethanolamine: step 2/3.</text>
</comment>
<dbReference type="EMBL" id="JAODUP010000640">
    <property type="protein sequence ID" value="KAK2146003.1"/>
    <property type="molecule type" value="Genomic_DNA"/>
</dbReference>
<dbReference type="PANTHER" id="PTHR45780:SF2">
    <property type="entry name" value="ETHANOLAMINE-PHOSPHATE CYTIDYLYLTRANSFERASE"/>
    <property type="match status" value="1"/>
</dbReference>
<protein>
    <recommendedName>
        <fullName evidence="10">ethanolamine-phosphate cytidylyltransferase</fullName>
        <ecNumber evidence="10">2.7.7.14</ecNumber>
    </recommendedName>
    <alternativeName>
        <fullName evidence="11">CTP:phosphoethanolamine cytidylyltransferase</fullName>
    </alternativeName>
</protein>
<evidence type="ECO:0000256" key="3">
    <source>
        <dbReference type="ARBA" id="ARBA00022516"/>
    </source>
</evidence>
<dbReference type="EC" id="2.7.7.14" evidence="10"/>
<dbReference type="NCBIfam" id="TIGR00125">
    <property type="entry name" value="cyt_tran_rel"/>
    <property type="match status" value="1"/>
</dbReference>
<dbReference type="Pfam" id="PF01467">
    <property type="entry name" value="CTP_transf_like"/>
    <property type="match status" value="1"/>
</dbReference>
<keyword evidence="8" id="KW-1208">Phospholipid metabolism</keyword>
<keyword evidence="4" id="KW-0808">Transferase</keyword>
<evidence type="ECO:0000256" key="5">
    <source>
        <dbReference type="ARBA" id="ARBA00022695"/>
    </source>
</evidence>
<proteinExistence type="inferred from homology"/>
<sequence>MNGESSKRKKSIRIWVDGCFDMVHFGHANALRQAKQMGDYLVVGVHSDEEIMKHKGPPVFSQEERYKMVRAIKWVDEVVENAAICNDTGNTRHL</sequence>
<evidence type="ECO:0000313" key="14">
    <source>
        <dbReference type="Proteomes" id="UP001208570"/>
    </source>
</evidence>
<name>A0AAD9MVU6_9ANNE</name>
<evidence type="ECO:0000256" key="2">
    <source>
        <dbReference type="ARBA" id="ARBA00010101"/>
    </source>
</evidence>
<dbReference type="Proteomes" id="UP001208570">
    <property type="component" value="Unassembled WGS sequence"/>
</dbReference>
<comment type="pathway">
    <text evidence="1">Lipid metabolism.</text>
</comment>
<dbReference type="GO" id="GO:0004306">
    <property type="term" value="F:ethanolamine-phosphate cytidylyltransferase activity"/>
    <property type="evidence" value="ECO:0007669"/>
    <property type="project" value="UniProtKB-EC"/>
</dbReference>
<evidence type="ECO:0000256" key="10">
    <source>
        <dbReference type="ARBA" id="ARBA00024221"/>
    </source>
</evidence>
<keyword evidence="5" id="KW-0548">Nucleotidyltransferase</keyword>
<keyword evidence="14" id="KW-1185">Reference proteome</keyword>
<accession>A0AAD9MVU6</accession>
<feature type="domain" description="Cytidyltransferase-like" evidence="12">
    <location>
        <begin position="16"/>
        <end position="83"/>
    </location>
</feature>
<gene>
    <name evidence="13" type="ORF">LSH36_640g01078</name>
</gene>
<dbReference type="GO" id="GO:0005737">
    <property type="term" value="C:cytoplasm"/>
    <property type="evidence" value="ECO:0007669"/>
    <property type="project" value="TreeGrafter"/>
</dbReference>
<evidence type="ECO:0000256" key="11">
    <source>
        <dbReference type="ARBA" id="ARBA00031473"/>
    </source>
</evidence>
<dbReference type="InterPro" id="IPR004821">
    <property type="entry name" value="Cyt_trans-like"/>
</dbReference>
<dbReference type="InterPro" id="IPR044608">
    <property type="entry name" value="Ect1/PCYT2"/>
</dbReference>
<dbReference type="SUPFAM" id="SSF52374">
    <property type="entry name" value="Nucleotidylyl transferase"/>
    <property type="match status" value="1"/>
</dbReference>
<evidence type="ECO:0000256" key="4">
    <source>
        <dbReference type="ARBA" id="ARBA00022679"/>
    </source>
</evidence>
<organism evidence="13 14">
    <name type="scientific">Paralvinella palmiformis</name>
    <dbReference type="NCBI Taxonomy" id="53620"/>
    <lineage>
        <taxon>Eukaryota</taxon>
        <taxon>Metazoa</taxon>
        <taxon>Spiralia</taxon>
        <taxon>Lophotrochozoa</taxon>
        <taxon>Annelida</taxon>
        <taxon>Polychaeta</taxon>
        <taxon>Sedentaria</taxon>
        <taxon>Canalipalpata</taxon>
        <taxon>Terebellida</taxon>
        <taxon>Terebelliformia</taxon>
        <taxon>Alvinellidae</taxon>
        <taxon>Paralvinella</taxon>
    </lineage>
</organism>
<dbReference type="Gene3D" id="3.40.50.620">
    <property type="entry name" value="HUPs"/>
    <property type="match status" value="1"/>
</dbReference>
<evidence type="ECO:0000256" key="6">
    <source>
        <dbReference type="ARBA" id="ARBA00023098"/>
    </source>
</evidence>
<comment type="similarity">
    <text evidence="2">Belongs to the cytidylyltransferase family.</text>
</comment>
<evidence type="ECO:0000313" key="13">
    <source>
        <dbReference type="EMBL" id="KAK2146003.1"/>
    </source>
</evidence>
<keyword evidence="7" id="KW-0594">Phospholipid biosynthesis</keyword>
<reference evidence="13" key="1">
    <citation type="journal article" date="2023" name="Mol. Biol. Evol.">
        <title>Third-Generation Sequencing Reveals the Adaptive Role of the Epigenome in Three Deep-Sea Polychaetes.</title>
        <authorList>
            <person name="Perez M."/>
            <person name="Aroh O."/>
            <person name="Sun Y."/>
            <person name="Lan Y."/>
            <person name="Juniper S.K."/>
            <person name="Young C.R."/>
            <person name="Angers B."/>
            <person name="Qian P.Y."/>
        </authorList>
    </citation>
    <scope>NUCLEOTIDE SEQUENCE</scope>
    <source>
        <strain evidence="13">P08H-3</strain>
    </source>
</reference>
<dbReference type="InterPro" id="IPR014729">
    <property type="entry name" value="Rossmann-like_a/b/a_fold"/>
</dbReference>
<keyword evidence="3" id="KW-0444">Lipid biosynthesis</keyword>
<dbReference type="AlphaFoldDB" id="A0AAD9MVU6"/>
<evidence type="ECO:0000259" key="12">
    <source>
        <dbReference type="Pfam" id="PF01467"/>
    </source>
</evidence>
<dbReference type="PANTHER" id="PTHR45780">
    <property type="entry name" value="ETHANOLAMINE-PHOSPHATE CYTIDYLYLTRANSFERASE"/>
    <property type="match status" value="1"/>
</dbReference>
<dbReference type="GO" id="GO:0006646">
    <property type="term" value="P:phosphatidylethanolamine biosynthetic process"/>
    <property type="evidence" value="ECO:0007669"/>
    <property type="project" value="InterPro"/>
</dbReference>
<evidence type="ECO:0000256" key="8">
    <source>
        <dbReference type="ARBA" id="ARBA00023264"/>
    </source>
</evidence>